<gene>
    <name evidence="1" type="ORF">BsIDN1_21660</name>
</gene>
<organism evidence="1 2">
    <name type="scientific">Bacillus safensis</name>
    <dbReference type="NCBI Taxonomy" id="561879"/>
    <lineage>
        <taxon>Bacteria</taxon>
        <taxon>Bacillati</taxon>
        <taxon>Bacillota</taxon>
        <taxon>Bacilli</taxon>
        <taxon>Bacillales</taxon>
        <taxon>Bacillaceae</taxon>
        <taxon>Bacillus</taxon>
    </lineage>
</organism>
<name>A0A5S9M6T2_BACIA</name>
<dbReference type="SUPFAM" id="SSF51905">
    <property type="entry name" value="FAD/NAD(P)-binding domain"/>
    <property type="match status" value="1"/>
</dbReference>
<sequence length="83" mass="9290">MIEEDVHVEPYAVCMQGFMAGGCPVRGRCERVCTPVIEVKRDKEALTVRTTKGTFTCDDLTVASGVWSGRFLKNSDYLILFIQ</sequence>
<dbReference type="InterPro" id="IPR036188">
    <property type="entry name" value="FAD/NAD-bd_sf"/>
</dbReference>
<protein>
    <recommendedName>
        <fullName evidence="3">FAD dependent oxidoreductase domain-containing protein</fullName>
    </recommendedName>
</protein>
<evidence type="ECO:0000313" key="2">
    <source>
        <dbReference type="Proteomes" id="UP000464658"/>
    </source>
</evidence>
<reference evidence="1 2" key="1">
    <citation type="submission" date="2019-12" db="EMBL/GenBank/DDBJ databases">
        <title>Full genome sequence of a Bacillus safensis strain isolated from commercially available natto in Indonesia.</title>
        <authorList>
            <person name="Yoshida M."/>
            <person name="Uomi M."/>
            <person name="Waturangi D."/>
            <person name="Ekaputri J.J."/>
            <person name="Setiamarga D.H.E."/>
        </authorList>
    </citation>
    <scope>NUCLEOTIDE SEQUENCE [LARGE SCALE GENOMIC DNA]</scope>
    <source>
        <strain evidence="1 2">IDN1</strain>
    </source>
</reference>
<proteinExistence type="predicted"/>
<dbReference type="AlphaFoldDB" id="A0A5S9M6T2"/>
<evidence type="ECO:0008006" key="3">
    <source>
        <dbReference type="Google" id="ProtNLM"/>
    </source>
</evidence>
<dbReference type="EMBL" id="AP021906">
    <property type="protein sequence ID" value="BBP88548.1"/>
    <property type="molecule type" value="Genomic_DNA"/>
</dbReference>
<accession>A0A5S9M6T2</accession>
<evidence type="ECO:0000313" key="1">
    <source>
        <dbReference type="EMBL" id="BBP88548.1"/>
    </source>
</evidence>
<dbReference type="Proteomes" id="UP000464658">
    <property type="component" value="Chromosome"/>
</dbReference>
<dbReference type="Gene3D" id="3.50.50.60">
    <property type="entry name" value="FAD/NAD(P)-binding domain"/>
    <property type="match status" value="1"/>
</dbReference>